<sequence>MAYDDHHYSDSPQVVPDTGQRLQVVTDPNQFPEPVYASQPFPRYDKAPPAVASRPTPLPAKKRICRLAPRTFYIVLGVSLAMIIGAAVGGGVGAALTSQKSNESSTGDSSSSSASSSSFSSPPTKTSTKPVSVTTTDVVGPTSTLYRDCPSSNNTLYSVTFGSEEYVFRKFCNTNLLGNADDMVNKPVTDLNACIDLCAEYNNMNATEIAQGGEVCNAVCWYNNFDADYPGQCFGFTSQNSSISGFQYQTTGNNNNNNNEGDLATLSFV</sequence>
<evidence type="ECO:0000313" key="3">
    <source>
        <dbReference type="EMBL" id="KAF3770461.1"/>
    </source>
</evidence>
<comment type="caution">
    <text evidence="3">The sequence shown here is derived from an EMBL/GenBank/DDBJ whole genome shotgun (WGS) entry which is preliminary data.</text>
</comment>
<keyword evidence="2" id="KW-1133">Transmembrane helix</keyword>
<evidence type="ECO:0000256" key="1">
    <source>
        <dbReference type="SAM" id="MobiDB-lite"/>
    </source>
</evidence>
<name>A0A9P4YBS4_CRYP1</name>
<dbReference type="AlphaFoldDB" id="A0A9P4YBS4"/>
<dbReference type="RefSeq" id="XP_040781422.1">
    <property type="nucleotide sequence ID" value="XM_040925019.1"/>
</dbReference>
<dbReference type="Proteomes" id="UP000803844">
    <property type="component" value="Unassembled WGS sequence"/>
</dbReference>
<proteinExistence type="predicted"/>
<feature type="transmembrane region" description="Helical" evidence="2">
    <location>
        <begin position="71"/>
        <end position="96"/>
    </location>
</feature>
<protein>
    <submittedName>
        <fullName evidence="3">Uncharacterized protein</fullName>
    </submittedName>
</protein>
<feature type="region of interest" description="Disordered" evidence="1">
    <location>
        <begin position="96"/>
        <end position="134"/>
    </location>
</feature>
<accession>A0A9P4YBS4</accession>
<dbReference type="GeneID" id="63842148"/>
<evidence type="ECO:0000256" key="2">
    <source>
        <dbReference type="SAM" id="Phobius"/>
    </source>
</evidence>
<reference evidence="3" key="1">
    <citation type="journal article" date="2020" name="Phytopathology">
        <title>Genome sequence of the chestnut blight fungus Cryphonectria parasitica EP155: A fundamental resource for an archetypical invasive plant pathogen.</title>
        <authorList>
            <person name="Crouch J.A."/>
            <person name="Dawe A."/>
            <person name="Aerts A."/>
            <person name="Barry K."/>
            <person name="Churchill A.C.L."/>
            <person name="Grimwood J."/>
            <person name="Hillman B."/>
            <person name="Milgroom M.G."/>
            <person name="Pangilinan J."/>
            <person name="Smith M."/>
            <person name="Salamov A."/>
            <person name="Schmutz J."/>
            <person name="Yadav J."/>
            <person name="Grigoriev I.V."/>
            <person name="Nuss D."/>
        </authorList>
    </citation>
    <scope>NUCLEOTIDE SEQUENCE</scope>
    <source>
        <strain evidence="3">EP155</strain>
    </source>
</reference>
<organism evidence="3 4">
    <name type="scientific">Cryphonectria parasitica (strain ATCC 38755 / EP155)</name>
    <dbReference type="NCBI Taxonomy" id="660469"/>
    <lineage>
        <taxon>Eukaryota</taxon>
        <taxon>Fungi</taxon>
        <taxon>Dikarya</taxon>
        <taxon>Ascomycota</taxon>
        <taxon>Pezizomycotina</taxon>
        <taxon>Sordariomycetes</taxon>
        <taxon>Sordariomycetidae</taxon>
        <taxon>Diaporthales</taxon>
        <taxon>Cryphonectriaceae</taxon>
        <taxon>Cryphonectria-Endothia species complex</taxon>
        <taxon>Cryphonectria</taxon>
    </lineage>
</organism>
<keyword evidence="4" id="KW-1185">Reference proteome</keyword>
<keyword evidence="2" id="KW-0812">Transmembrane</keyword>
<evidence type="ECO:0000313" key="4">
    <source>
        <dbReference type="Proteomes" id="UP000803844"/>
    </source>
</evidence>
<feature type="compositionally biased region" description="Low complexity" evidence="1">
    <location>
        <begin position="100"/>
        <end position="134"/>
    </location>
</feature>
<gene>
    <name evidence="3" type="ORF">M406DRAFT_66868</name>
</gene>
<dbReference type="OrthoDB" id="5424430at2759"/>
<keyword evidence="2" id="KW-0472">Membrane</keyword>
<dbReference type="EMBL" id="MU032344">
    <property type="protein sequence ID" value="KAF3770461.1"/>
    <property type="molecule type" value="Genomic_DNA"/>
</dbReference>
<feature type="region of interest" description="Disordered" evidence="1">
    <location>
        <begin position="37"/>
        <end position="57"/>
    </location>
</feature>